<dbReference type="EMBL" id="GBXM01004383">
    <property type="protein sequence ID" value="JAI04195.1"/>
    <property type="molecule type" value="Transcribed_RNA"/>
</dbReference>
<sequence length="30" mass="3286">MFVISSTSGLRHARRLTEQANITGGLQKRG</sequence>
<accession>A0A0E9XNE5</accession>
<dbReference type="AlphaFoldDB" id="A0A0E9XNE5"/>
<protein>
    <submittedName>
        <fullName evidence="1">Uncharacterized protein</fullName>
    </submittedName>
</protein>
<organism evidence="1">
    <name type="scientific">Anguilla anguilla</name>
    <name type="common">European freshwater eel</name>
    <name type="synonym">Muraena anguilla</name>
    <dbReference type="NCBI Taxonomy" id="7936"/>
    <lineage>
        <taxon>Eukaryota</taxon>
        <taxon>Metazoa</taxon>
        <taxon>Chordata</taxon>
        <taxon>Craniata</taxon>
        <taxon>Vertebrata</taxon>
        <taxon>Euteleostomi</taxon>
        <taxon>Actinopterygii</taxon>
        <taxon>Neopterygii</taxon>
        <taxon>Teleostei</taxon>
        <taxon>Anguilliformes</taxon>
        <taxon>Anguillidae</taxon>
        <taxon>Anguilla</taxon>
    </lineage>
</organism>
<name>A0A0E9XNE5_ANGAN</name>
<reference evidence="1" key="1">
    <citation type="submission" date="2014-11" db="EMBL/GenBank/DDBJ databases">
        <authorList>
            <person name="Amaro Gonzalez C."/>
        </authorList>
    </citation>
    <scope>NUCLEOTIDE SEQUENCE</scope>
</reference>
<evidence type="ECO:0000313" key="1">
    <source>
        <dbReference type="EMBL" id="JAI04195.1"/>
    </source>
</evidence>
<proteinExistence type="predicted"/>
<reference evidence="1" key="2">
    <citation type="journal article" date="2015" name="Fish Shellfish Immunol.">
        <title>Early steps in the European eel (Anguilla anguilla)-Vibrio vulnificus interaction in the gills: Role of the RtxA13 toxin.</title>
        <authorList>
            <person name="Callol A."/>
            <person name="Pajuelo D."/>
            <person name="Ebbesson L."/>
            <person name="Teles M."/>
            <person name="MacKenzie S."/>
            <person name="Amaro C."/>
        </authorList>
    </citation>
    <scope>NUCLEOTIDE SEQUENCE</scope>
</reference>